<dbReference type="GeneID" id="60872938"/>
<sequence>METALEEIKLIEKVEEMERKTEILEIVPTSVSEIVDSMKGRCPPSISGLVEIEQDL</sequence>
<dbReference type="Proteomes" id="UP000196503">
    <property type="component" value="Unassembled WGS sequence"/>
</dbReference>
<reference evidence="1" key="2">
    <citation type="submission" date="2023-03" db="EMBL/GenBank/DDBJ databases">
        <authorList>
            <person name="Shen W."/>
            <person name="Cai J."/>
        </authorList>
    </citation>
    <scope>NUCLEOTIDE SEQUENCE</scope>
    <source>
        <strain evidence="1">B245-2</strain>
    </source>
</reference>
<evidence type="ECO:0000313" key="3">
    <source>
        <dbReference type="Proteomes" id="UP000196503"/>
    </source>
</evidence>
<dbReference type="AlphaFoldDB" id="A0A200I1K5"/>
<evidence type="ECO:0000313" key="2">
    <source>
        <dbReference type="EMBL" id="OUZ18157.1"/>
    </source>
</evidence>
<dbReference type="EMBL" id="NIBL01000002">
    <property type="protein sequence ID" value="OUZ18157.1"/>
    <property type="molecule type" value="Genomic_DNA"/>
</dbReference>
<dbReference type="RefSeq" id="WP_016250707.1">
    <property type="nucleotide sequence ID" value="NZ_CP010059.1"/>
</dbReference>
<comment type="caution">
    <text evidence="2">The sequence shown here is derived from an EMBL/GenBank/DDBJ whole genome shotgun (WGS) entry which is preliminary data.</text>
</comment>
<organism evidence="2 3">
    <name type="scientific">Enterococcus cecorum</name>
    <dbReference type="NCBI Taxonomy" id="44008"/>
    <lineage>
        <taxon>Bacteria</taxon>
        <taxon>Bacillati</taxon>
        <taxon>Bacillota</taxon>
        <taxon>Bacilli</taxon>
        <taxon>Lactobacillales</taxon>
        <taxon>Enterococcaceae</taxon>
        <taxon>Enterococcus</taxon>
    </lineage>
</organism>
<gene>
    <name evidence="2" type="ORF">A5869_001639</name>
    <name evidence="1" type="ORF">P7H47_11430</name>
</gene>
<evidence type="ECO:0000313" key="1">
    <source>
        <dbReference type="EMBL" id="MDT2797846.1"/>
    </source>
</evidence>
<dbReference type="Proteomes" id="UP001255696">
    <property type="component" value="Unassembled WGS sequence"/>
</dbReference>
<reference evidence="2 3" key="1">
    <citation type="submission" date="2017-05" db="EMBL/GenBank/DDBJ databases">
        <title>The Genome Sequence of Enterococcus faecium 2D5_DIV0622.</title>
        <authorList>
            <consortium name="The Broad Institute Genomics Platform"/>
            <consortium name="The Broad Institute Genomic Center for Infectious Diseases"/>
            <person name="Earl A."/>
            <person name="Manson A."/>
            <person name="Schwartman J."/>
            <person name="Gilmore M."/>
            <person name="Abouelleil A."/>
            <person name="Cao P."/>
            <person name="Chapman S."/>
            <person name="Cusick C."/>
            <person name="Shea T."/>
            <person name="Young S."/>
            <person name="Neafsey D."/>
            <person name="Nusbaum C."/>
            <person name="Birren B."/>
        </authorList>
    </citation>
    <scope>NUCLEOTIDE SEQUENCE [LARGE SCALE GENOMIC DNA]</scope>
    <source>
        <strain evidence="2 3">2D5_DIV0622</strain>
    </source>
</reference>
<proteinExistence type="predicted"/>
<dbReference type="EMBL" id="JARQBI010000048">
    <property type="protein sequence ID" value="MDT2797846.1"/>
    <property type="molecule type" value="Genomic_DNA"/>
</dbReference>
<name>A0A200I1K5_9ENTE</name>
<protein>
    <submittedName>
        <fullName evidence="2">Uncharacterized protein</fullName>
    </submittedName>
</protein>
<accession>A0A200I1K5</accession>